<dbReference type="AlphaFoldDB" id="A0A934RRS4"/>
<feature type="non-terminal residue" evidence="1">
    <location>
        <position position="1"/>
    </location>
</feature>
<evidence type="ECO:0000313" key="1">
    <source>
        <dbReference type="EMBL" id="MBK1835765.1"/>
    </source>
</evidence>
<name>A0A934RRS4_9BACT</name>
<protein>
    <submittedName>
        <fullName evidence="1">IS256 family transposase</fullName>
    </submittedName>
</protein>
<accession>A0A934RRS4</accession>
<keyword evidence="2" id="KW-1185">Reference proteome</keyword>
<gene>
    <name evidence="1" type="ORF">JIN78_17005</name>
</gene>
<organism evidence="1 2">
    <name type="scientific">Roseibacillus ishigakijimensis</name>
    <dbReference type="NCBI Taxonomy" id="454146"/>
    <lineage>
        <taxon>Bacteria</taxon>
        <taxon>Pseudomonadati</taxon>
        <taxon>Verrucomicrobiota</taxon>
        <taxon>Verrucomicrobiia</taxon>
        <taxon>Verrucomicrobiales</taxon>
        <taxon>Verrucomicrobiaceae</taxon>
        <taxon>Roseibacillus</taxon>
    </lineage>
</organism>
<comment type="caution">
    <text evidence="1">The sequence shown here is derived from an EMBL/GenBank/DDBJ whole genome shotgun (WGS) entry which is preliminary data.</text>
</comment>
<dbReference type="EMBL" id="JAENIO010000170">
    <property type="protein sequence ID" value="MBK1835765.1"/>
    <property type="molecule type" value="Genomic_DNA"/>
</dbReference>
<evidence type="ECO:0000313" key="2">
    <source>
        <dbReference type="Proteomes" id="UP000604083"/>
    </source>
</evidence>
<sequence>RRERAEVDGLFKTLRDSQGKKAGEEAFEELLDFVSERNAAAGQALGERKEALLSFHRLEVPSTLNTTFLNTNLIENMLRNWREATGNVKRWQEKDDMVSRWMASGLMWAEAGFRKVRGYED</sequence>
<reference evidence="1" key="1">
    <citation type="submission" date="2021-01" db="EMBL/GenBank/DDBJ databases">
        <title>Modified the classification status of verrucomicrobia.</title>
        <authorList>
            <person name="Feng X."/>
        </authorList>
    </citation>
    <scope>NUCLEOTIDE SEQUENCE</scope>
    <source>
        <strain evidence="1">KCTC 12986</strain>
    </source>
</reference>
<proteinExistence type="predicted"/>
<dbReference type="Proteomes" id="UP000604083">
    <property type="component" value="Unassembled WGS sequence"/>
</dbReference>
<feature type="non-terminal residue" evidence="1">
    <location>
        <position position="121"/>
    </location>
</feature>